<dbReference type="PANTHER" id="PTHR43143:SF1">
    <property type="entry name" value="SERINE_THREONINE-PROTEIN PHOSPHATASE CPPED1"/>
    <property type="match status" value="1"/>
</dbReference>
<dbReference type="InterPro" id="IPR032285">
    <property type="entry name" value="Metallophos_N"/>
</dbReference>
<accession>A0A1I2XEZ7</accession>
<proteinExistence type="predicted"/>
<dbReference type="InterPro" id="IPR004843">
    <property type="entry name" value="Calcineurin-like_PHP"/>
</dbReference>
<dbReference type="STRING" id="414048.SAMN04489864_105175"/>
<feature type="domain" description="Calcineurin-like phosphoesterase C-terminal" evidence="2">
    <location>
        <begin position="319"/>
        <end position="463"/>
    </location>
</feature>
<evidence type="ECO:0000313" key="5">
    <source>
        <dbReference type="Proteomes" id="UP000199666"/>
    </source>
</evidence>
<dbReference type="Gene3D" id="3.60.21.10">
    <property type="match status" value="1"/>
</dbReference>
<reference evidence="4 5" key="1">
    <citation type="submission" date="2016-10" db="EMBL/GenBank/DDBJ databases">
        <authorList>
            <person name="de Groot N.N."/>
        </authorList>
    </citation>
    <scope>NUCLEOTIDE SEQUENCE [LARGE SCALE GENOMIC DNA]</scope>
    <source>
        <strain evidence="4 5">DSM 18684</strain>
    </source>
</reference>
<feature type="domain" description="Calcineurin-like phosphoesterase N-terminal" evidence="3">
    <location>
        <begin position="37"/>
        <end position="110"/>
    </location>
</feature>
<keyword evidence="5" id="KW-1185">Reference proteome</keyword>
<dbReference type="PANTHER" id="PTHR43143">
    <property type="entry name" value="METALLOPHOSPHOESTERASE, CALCINEURIN SUPERFAMILY"/>
    <property type="match status" value="1"/>
</dbReference>
<protein>
    <submittedName>
        <fullName evidence="4">Calcineurin-like phosphoesterase</fullName>
    </submittedName>
</protein>
<gene>
    <name evidence="4" type="ORF">SAMN04489864_105175</name>
</gene>
<dbReference type="Proteomes" id="UP000199666">
    <property type="component" value="Unassembled WGS sequence"/>
</dbReference>
<organism evidence="4 5">
    <name type="scientific">Pedobacter insulae</name>
    <dbReference type="NCBI Taxonomy" id="414048"/>
    <lineage>
        <taxon>Bacteria</taxon>
        <taxon>Pseudomonadati</taxon>
        <taxon>Bacteroidota</taxon>
        <taxon>Sphingobacteriia</taxon>
        <taxon>Sphingobacteriales</taxon>
        <taxon>Sphingobacteriaceae</taxon>
        <taxon>Pedobacter</taxon>
    </lineage>
</organism>
<evidence type="ECO:0000313" key="4">
    <source>
        <dbReference type="EMBL" id="SFH11627.1"/>
    </source>
</evidence>
<name>A0A1I2XEZ7_9SPHI</name>
<dbReference type="RefSeq" id="WP_090993666.1">
    <property type="nucleotide sequence ID" value="NZ_FOPP01000005.1"/>
</dbReference>
<dbReference type="Pfam" id="PF16371">
    <property type="entry name" value="MetallophosN"/>
    <property type="match status" value="1"/>
</dbReference>
<dbReference type="InterPro" id="IPR032288">
    <property type="entry name" value="Metallophos_C"/>
</dbReference>
<dbReference type="EMBL" id="FOPP01000005">
    <property type="protein sequence ID" value="SFH11627.1"/>
    <property type="molecule type" value="Genomic_DNA"/>
</dbReference>
<dbReference type="OrthoDB" id="1776264at2"/>
<dbReference type="InterPro" id="IPR051918">
    <property type="entry name" value="STPP_CPPED1"/>
</dbReference>
<dbReference type="Pfam" id="PF16370">
    <property type="entry name" value="MetallophosC"/>
    <property type="match status" value="1"/>
</dbReference>
<evidence type="ECO:0000259" key="2">
    <source>
        <dbReference type="Pfam" id="PF16370"/>
    </source>
</evidence>
<evidence type="ECO:0000259" key="3">
    <source>
        <dbReference type="Pfam" id="PF16371"/>
    </source>
</evidence>
<sequence>MNRKSFLQNIGLITGSAFISIKANALNKLKRNETITGSVSADGKGIANAIVSDGFSVVETGANGKFVITPNEKAQAIFLSTPAGYDFNVKSNIAKQYENLGARNEYNFKLKKLRKSDDAHRFIIWADPQVKNKKDVAQMMATSVPDVQQLIREMGSNALVHGICVGDIVWDNLPLYEDYNLAVAKMGIPFFQALGNHDMDYRMGGDETSDKTFKQYFGPTYYSFNRGKAHYIVLDDVRYLGREREYDGYISEEQLAWMEKDLAFVPKDNLVIINLHIPVHNAVKNKEDFYRILEKFTNVHVMSGHTHYNKNVIQKGVYEHNHGTVCGAWWTGAICGDGTPRGYGVYEVKGTKLKWYYKSTGLAKSHQVSIDIEHLTNQKRIIANVWNYDPEWKVACFLDGKRVEMEKQIGFDPEAVRLYLGDKLPASRPFAEPSRTEHLFMVHCEPGVKTVKMVVTDRFGETYDVVKNIG</sequence>
<dbReference type="Pfam" id="PF00149">
    <property type="entry name" value="Metallophos"/>
    <property type="match status" value="1"/>
</dbReference>
<dbReference type="AlphaFoldDB" id="A0A1I2XEZ7"/>
<dbReference type="GO" id="GO:0016787">
    <property type="term" value="F:hydrolase activity"/>
    <property type="evidence" value="ECO:0007669"/>
    <property type="project" value="InterPro"/>
</dbReference>
<evidence type="ECO:0000259" key="1">
    <source>
        <dbReference type="Pfam" id="PF00149"/>
    </source>
</evidence>
<dbReference type="SUPFAM" id="SSF56300">
    <property type="entry name" value="Metallo-dependent phosphatases"/>
    <property type="match status" value="1"/>
</dbReference>
<dbReference type="InterPro" id="IPR029052">
    <property type="entry name" value="Metallo-depent_PP-like"/>
</dbReference>
<feature type="domain" description="Calcineurin-like phosphoesterase" evidence="1">
    <location>
        <begin position="148"/>
        <end position="308"/>
    </location>
</feature>